<dbReference type="OrthoDB" id="9803333at2"/>
<dbReference type="GO" id="GO:0016616">
    <property type="term" value="F:oxidoreductase activity, acting on the CH-OH group of donors, NAD or NADP as acceptor"/>
    <property type="evidence" value="ECO:0007669"/>
    <property type="project" value="TreeGrafter"/>
</dbReference>
<proteinExistence type="inferred from homology"/>
<dbReference type="GO" id="GO:0030497">
    <property type="term" value="P:fatty acid elongation"/>
    <property type="evidence" value="ECO:0007669"/>
    <property type="project" value="TreeGrafter"/>
</dbReference>
<dbReference type="CDD" id="cd05233">
    <property type="entry name" value="SDR_c"/>
    <property type="match status" value="1"/>
</dbReference>
<dbReference type="AlphaFoldDB" id="A0A3N5BL78"/>
<dbReference type="InterPro" id="IPR036291">
    <property type="entry name" value="NAD(P)-bd_dom_sf"/>
</dbReference>
<dbReference type="Gene3D" id="3.40.50.720">
    <property type="entry name" value="NAD(P)-binding Rossmann-like Domain"/>
    <property type="match status" value="1"/>
</dbReference>
<name>A0A3N5BL78_9BACI</name>
<evidence type="ECO:0000256" key="1">
    <source>
        <dbReference type="ARBA" id="ARBA00006484"/>
    </source>
</evidence>
<accession>A0A3N5BL78</accession>
<evidence type="ECO:0000313" key="3">
    <source>
        <dbReference type="Proteomes" id="UP000276443"/>
    </source>
</evidence>
<organism evidence="2 3">
    <name type="scientific">Aquisalibacillus elongatus</name>
    <dbReference type="NCBI Taxonomy" id="485577"/>
    <lineage>
        <taxon>Bacteria</taxon>
        <taxon>Bacillati</taxon>
        <taxon>Bacillota</taxon>
        <taxon>Bacilli</taxon>
        <taxon>Bacillales</taxon>
        <taxon>Bacillaceae</taxon>
        <taxon>Aquisalibacillus</taxon>
    </lineage>
</organism>
<dbReference type="Pfam" id="PF13561">
    <property type="entry name" value="adh_short_C2"/>
    <property type="match status" value="1"/>
</dbReference>
<dbReference type="NCBIfam" id="NF047420">
    <property type="entry name" value="EF_P_mod_YmfI"/>
    <property type="match status" value="1"/>
</dbReference>
<comment type="caution">
    <text evidence="2">The sequence shown here is derived from an EMBL/GenBank/DDBJ whole genome shotgun (WGS) entry which is preliminary data.</text>
</comment>
<dbReference type="PRINTS" id="PR00081">
    <property type="entry name" value="GDHRDH"/>
</dbReference>
<keyword evidence="3" id="KW-1185">Reference proteome</keyword>
<gene>
    <name evidence="2" type="ORF">EDC24_0816</name>
</gene>
<dbReference type="PANTHER" id="PTHR42760">
    <property type="entry name" value="SHORT-CHAIN DEHYDROGENASES/REDUCTASES FAMILY MEMBER"/>
    <property type="match status" value="1"/>
</dbReference>
<comment type="similarity">
    <text evidence="1">Belongs to the short-chain dehydrogenases/reductases (SDR) family.</text>
</comment>
<dbReference type="EMBL" id="RKRF01000007">
    <property type="protein sequence ID" value="RPF55930.1"/>
    <property type="molecule type" value="Genomic_DNA"/>
</dbReference>
<dbReference type="Proteomes" id="UP000276443">
    <property type="component" value="Unassembled WGS sequence"/>
</dbReference>
<evidence type="ECO:0000313" key="2">
    <source>
        <dbReference type="EMBL" id="RPF55930.1"/>
    </source>
</evidence>
<dbReference type="SUPFAM" id="SSF51735">
    <property type="entry name" value="NAD(P)-binding Rossmann-fold domains"/>
    <property type="match status" value="1"/>
</dbReference>
<sequence length="241" mass="26851">MKATKNVLIIGSSGEIGQAIVKEISEQDFQFVLHYNQNVKQLNQTLDFLSDEQVLMTIQSDLTKEEDINCLIESIPFHIDIVIFAQGEAHYQLLIDTDPVMMDRLYHIHVKSTMLISKALISSMVRRKFGKIIVISSIWGEVGSANEVVYSTMKGAQISFVKALAKELSASNIHVNAISPGYIDSKMNQHLDDEEEKDFLSMIPLKRAGTSKDVAKGVLFLCSNDSSYVQGQVIRINGGQL</sequence>
<reference evidence="2 3" key="1">
    <citation type="submission" date="2018-11" db="EMBL/GenBank/DDBJ databases">
        <title>Genomic Encyclopedia of Type Strains, Phase IV (KMG-IV): sequencing the most valuable type-strain genomes for metagenomic binning, comparative biology and taxonomic classification.</title>
        <authorList>
            <person name="Goeker M."/>
        </authorList>
    </citation>
    <scope>NUCLEOTIDE SEQUENCE [LARGE SCALE GENOMIC DNA]</scope>
    <source>
        <strain evidence="2 3">DSM 18090</strain>
    </source>
</reference>
<dbReference type="RefSeq" id="WP_124219934.1">
    <property type="nucleotide sequence ID" value="NZ_RKRF01000007.1"/>
</dbReference>
<dbReference type="PANTHER" id="PTHR42760:SF40">
    <property type="entry name" value="3-OXOACYL-[ACYL-CARRIER-PROTEIN] REDUCTASE, CHLOROPLASTIC"/>
    <property type="match status" value="1"/>
</dbReference>
<protein>
    <submittedName>
        <fullName evidence="2">3-oxoacyl-[acyl-carrier protein] reductase</fullName>
    </submittedName>
</protein>
<dbReference type="InterPro" id="IPR002347">
    <property type="entry name" value="SDR_fam"/>
</dbReference>